<organism evidence="1 2">
    <name type="scientific">Deinococcus marmoris</name>
    <dbReference type="NCBI Taxonomy" id="249408"/>
    <lineage>
        <taxon>Bacteria</taxon>
        <taxon>Thermotogati</taxon>
        <taxon>Deinococcota</taxon>
        <taxon>Deinococci</taxon>
        <taxon>Deinococcales</taxon>
        <taxon>Deinococcaceae</taxon>
        <taxon>Deinococcus</taxon>
    </lineage>
</organism>
<dbReference type="RefSeq" id="WP_075830087.1">
    <property type="nucleotide sequence ID" value="NZ_MSTI01000007.1"/>
</dbReference>
<comment type="caution">
    <text evidence="1">The sequence shown here is derived from an EMBL/GenBank/DDBJ whole genome shotgun (WGS) entry which is preliminary data.</text>
</comment>
<reference evidence="1 2" key="1">
    <citation type="submission" date="2017-01" db="EMBL/GenBank/DDBJ databases">
        <title>Genome Analysis of Deinococcus marmoris KOPRI26562.</title>
        <authorList>
            <person name="Kim J.H."/>
            <person name="Oh H.-M."/>
        </authorList>
    </citation>
    <scope>NUCLEOTIDE SEQUENCE [LARGE SCALE GENOMIC DNA]</scope>
    <source>
        <strain evidence="1 2">KOPRI26562</strain>
    </source>
</reference>
<accession>A0A1U7P4N3</accession>
<dbReference type="STRING" id="249408.BOO71_0000421"/>
<sequence length="135" mass="14361">MNSNTRATTRTWNAYTTYRECSVVTALAVHVVTMTRAGASFIAELDGRPVDMLHADRVLRAADRLEVVVEVLEAAPIGKATACALHRELGALGYKSHYALASEVLGVPVPSLAALTAEDAAVVRSYAYGQMGRAA</sequence>
<evidence type="ECO:0000313" key="2">
    <source>
        <dbReference type="Proteomes" id="UP000186607"/>
    </source>
</evidence>
<evidence type="ECO:0000313" key="1">
    <source>
        <dbReference type="EMBL" id="OLV20131.1"/>
    </source>
</evidence>
<dbReference type="Proteomes" id="UP000186607">
    <property type="component" value="Unassembled WGS sequence"/>
</dbReference>
<keyword evidence="2" id="KW-1185">Reference proteome</keyword>
<dbReference type="AlphaFoldDB" id="A0A1U7P4N3"/>
<name>A0A1U7P4N3_9DEIO</name>
<gene>
    <name evidence="1" type="ORF">BOO71_0000421</name>
</gene>
<proteinExistence type="predicted"/>
<protein>
    <submittedName>
        <fullName evidence="1">Uncharacterized protein</fullName>
    </submittedName>
</protein>
<dbReference type="EMBL" id="MSTI01000007">
    <property type="protein sequence ID" value="OLV20131.1"/>
    <property type="molecule type" value="Genomic_DNA"/>
</dbReference>
<dbReference type="OrthoDB" id="70907at2"/>